<proteinExistence type="predicted"/>
<dbReference type="OrthoDB" id="5194044at2759"/>
<keyword evidence="2" id="KW-1185">Reference proteome</keyword>
<comment type="caution">
    <text evidence="1">The sequence shown here is derived from an EMBL/GenBank/DDBJ whole genome shotgun (WGS) entry which is preliminary data.</text>
</comment>
<accession>A0A4U0X9Z3</accession>
<dbReference type="EMBL" id="NAJN01000486">
    <property type="protein sequence ID" value="TKA72617.1"/>
    <property type="molecule type" value="Genomic_DNA"/>
</dbReference>
<reference evidence="1 2" key="1">
    <citation type="submission" date="2017-03" db="EMBL/GenBank/DDBJ databases">
        <title>Genomes of endolithic fungi from Antarctica.</title>
        <authorList>
            <person name="Coleine C."/>
            <person name="Masonjones S."/>
            <person name="Stajich J.E."/>
        </authorList>
    </citation>
    <scope>NUCLEOTIDE SEQUENCE [LARGE SCALE GENOMIC DNA]</scope>
    <source>
        <strain evidence="1 2">CCFEE 5187</strain>
    </source>
</reference>
<protein>
    <submittedName>
        <fullName evidence="1">Uncharacterized protein</fullName>
    </submittedName>
</protein>
<evidence type="ECO:0000313" key="1">
    <source>
        <dbReference type="EMBL" id="TKA72617.1"/>
    </source>
</evidence>
<dbReference type="AlphaFoldDB" id="A0A4U0X9Z3"/>
<evidence type="ECO:0000313" key="2">
    <source>
        <dbReference type="Proteomes" id="UP000308768"/>
    </source>
</evidence>
<dbReference type="Proteomes" id="UP000308768">
    <property type="component" value="Unassembled WGS sequence"/>
</dbReference>
<name>A0A4U0X9Z3_9PEZI</name>
<gene>
    <name evidence="1" type="ORF">B0A49_02666</name>
</gene>
<sequence>MCFPCCWPFADVWLEDAPKKKKEEQRVYVPYGYVAYPLLKVSATLSTAPAAAPANPPLHTYNYVPAGGEPVQPPQVPVYGYPAYAYEYYPQFTYYPQYPQQYVYATTPAQAPKAPEPQPHTYQYFSPYATYQTPAYAYTAAVNNANSNQHVWFGRTKAQVDEDNMKIALREGVFRPNEMVPRTAGDDQMFWVRELDGSNTLRTLKAIESSCKPGKWHTDPNNGNAYFVRERG</sequence>
<organism evidence="1 2">
    <name type="scientific">Cryomyces minteri</name>
    <dbReference type="NCBI Taxonomy" id="331657"/>
    <lineage>
        <taxon>Eukaryota</taxon>
        <taxon>Fungi</taxon>
        <taxon>Dikarya</taxon>
        <taxon>Ascomycota</taxon>
        <taxon>Pezizomycotina</taxon>
        <taxon>Dothideomycetes</taxon>
        <taxon>Dothideomycetes incertae sedis</taxon>
        <taxon>Cryomyces</taxon>
    </lineage>
</organism>
<dbReference type="STRING" id="331657.A0A4U0X9Z3"/>